<feature type="transmembrane region" description="Helical" evidence="1">
    <location>
        <begin position="351"/>
        <end position="371"/>
    </location>
</feature>
<keyword evidence="1" id="KW-0812">Transmembrane</keyword>
<feature type="transmembrane region" description="Helical" evidence="1">
    <location>
        <begin position="139"/>
        <end position="157"/>
    </location>
</feature>
<proteinExistence type="predicted"/>
<protein>
    <submittedName>
        <fullName evidence="2">Unannotated protein</fullName>
    </submittedName>
</protein>
<accession>A0A6J7UPZ7</accession>
<dbReference type="AlphaFoldDB" id="A0A6J7UPZ7"/>
<feature type="transmembrane region" description="Helical" evidence="1">
    <location>
        <begin position="213"/>
        <end position="230"/>
    </location>
</feature>
<feature type="transmembrane region" description="Helical" evidence="1">
    <location>
        <begin position="164"/>
        <end position="184"/>
    </location>
</feature>
<name>A0A6J7UPZ7_9ZZZZ</name>
<sequence length="458" mass="48957">MFRGGSLTSLLKKWWLPLLFCVVLPTAVAGSVIQRHSQFSPIDEGAHFDYVERLYSHGIPVLGDRLLPSSLKEIACRGTALPRSVAPPCDSSSFTGKGFAGKGHQYEAQQPPLYYAVAAPIAKVVEKVVGLGPVGSARIVGVLLLIAGLLLSWHVAMMMKISRLTSLAGIAVMGLSPGVVYYSAMVTNDSAGILCGALVCYVAALTHTKQRPYVKHAIAVGVVCALTKGFTVVPAVIFGGAFILVSLHHSGGFSVLKSKQSLQQWWLSASAKTYARTGLALILSSVIVTALWTTYVGMSASILPSTLPTFTVLRSDNTTLWSLLQQGTNMFNPLTGGFHPFTLWNYEAFKLLNSVAICAVIAGCSAGIFAAKRQWWSVLGPLALAGMYVGGLVEVAGFWRMYHIISPTESRFALSMVPVLVLILCAGIQRATAQKVFALGAFAFSAMSVWMIIQTPLV</sequence>
<feature type="transmembrane region" description="Helical" evidence="1">
    <location>
        <begin position="436"/>
        <end position="453"/>
    </location>
</feature>
<feature type="transmembrane region" description="Helical" evidence="1">
    <location>
        <begin position="190"/>
        <end position="206"/>
    </location>
</feature>
<dbReference type="EMBL" id="CAFBQU010000079">
    <property type="protein sequence ID" value="CAB5068031.1"/>
    <property type="molecule type" value="Genomic_DNA"/>
</dbReference>
<evidence type="ECO:0000313" key="2">
    <source>
        <dbReference type="EMBL" id="CAB5068031.1"/>
    </source>
</evidence>
<keyword evidence="1" id="KW-0472">Membrane</keyword>
<evidence type="ECO:0000256" key="1">
    <source>
        <dbReference type="SAM" id="Phobius"/>
    </source>
</evidence>
<reference evidence="2" key="1">
    <citation type="submission" date="2020-05" db="EMBL/GenBank/DDBJ databases">
        <authorList>
            <person name="Chiriac C."/>
            <person name="Salcher M."/>
            <person name="Ghai R."/>
            <person name="Kavagutti S V."/>
        </authorList>
    </citation>
    <scope>NUCLEOTIDE SEQUENCE</scope>
</reference>
<organism evidence="2">
    <name type="scientific">freshwater metagenome</name>
    <dbReference type="NCBI Taxonomy" id="449393"/>
    <lineage>
        <taxon>unclassified sequences</taxon>
        <taxon>metagenomes</taxon>
        <taxon>ecological metagenomes</taxon>
    </lineage>
</organism>
<keyword evidence="1" id="KW-1133">Transmembrane helix</keyword>
<gene>
    <name evidence="2" type="ORF">UFOPK4347_01658</name>
</gene>
<feature type="transmembrane region" description="Helical" evidence="1">
    <location>
        <begin position="277"/>
        <end position="298"/>
    </location>
</feature>
<feature type="transmembrane region" description="Helical" evidence="1">
    <location>
        <begin position="378"/>
        <end position="399"/>
    </location>
</feature>
<feature type="transmembrane region" description="Helical" evidence="1">
    <location>
        <begin position="411"/>
        <end position="429"/>
    </location>
</feature>